<dbReference type="AlphaFoldDB" id="A0A9P9AD01"/>
<dbReference type="OrthoDB" id="3552888at2759"/>
<gene>
    <name evidence="2" type="ORF">F5X68DRAFT_238237</name>
</gene>
<feature type="chain" id="PRO_5040453262" evidence="1">
    <location>
        <begin position="17"/>
        <end position="242"/>
    </location>
</feature>
<proteinExistence type="predicted"/>
<evidence type="ECO:0000313" key="2">
    <source>
        <dbReference type="EMBL" id="KAH6696946.1"/>
    </source>
</evidence>
<organism evidence="2 3">
    <name type="scientific">Plectosphaerella plurivora</name>
    <dbReference type="NCBI Taxonomy" id="936078"/>
    <lineage>
        <taxon>Eukaryota</taxon>
        <taxon>Fungi</taxon>
        <taxon>Dikarya</taxon>
        <taxon>Ascomycota</taxon>
        <taxon>Pezizomycotina</taxon>
        <taxon>Sordariomycetes</taxon>
        <taxon>Hypocreomycetidae</taxon>
        <taxon>Glomerellales</taxon>
        <taxon>Plectosphaerellaceae</taxon>
        <taxon>Plectosphaerella</taxon>
    </lineage>
</organism>
<name>A0A9P9AD01_9PEZI</name>
<dbReference type="EMBL" id="JAGSXJ010000001">
    <property type="protein sequence ID" value="KAH6696946.1"/>
    <property type="molecule type" value="Genomic_DNA"/>
</dbReference>
<protein>
    <submittedName>
        <fullName evidence="2">Uncharacterized protein</fullName>
    </submittedName>
</protein>
<evidence type="ECO:0000313" key="3">
    <source>
        <dbReference type="Proteomes" id="UP000770015"/>
    </source>
</evidence>
<sequence length="242" mass="26430">MRSTAIIVGFVAAVTASVLPVPSSVPLELGEIGWEGVVVPGQAAVEVWGTNFEDIQEKIRKEYNPDFSIYSEKIEDFDAHAITENPALVARAQLGTRQVNRNCNSRFGKSQTWWAEEARSNLRRIGGNLCKARPPTCIRMQCVENTAIGACTDNFNNELSVPCNAIADFGTNILNNCFEHVPISCNAQNNCNHSPYGHKTYDQVFSNGGTWNVIIGTCPFFGNGERPVKAQAAMVLSSDITS</sequence>
<reference evidence="2" key="1">
    <citation type="journal article" date="2021" name="Nat. Commun.">
        <title>Genetic determinants of endophytism in the Arabidopsis root mycobiome.</title>
        <authorList>
            <person name="Mesny F."/>
            <person name="Miyauchi S."/>
            <person name="Thiergart T."/>
            <person name="Pickel B."/>
            <person name="Atanasova L."/>
            <person name="Karlsson M."/>
            <person name="Huettel B."/>
            <person name="Barry K.W."/>
            <person name="Haridas S."/>
            <person name="Chen C."/>
            <person name="Bauer D."/>
            <person name="Andreopoulos W."/>
            <person name="Pangilinan J."/>
            <person name="LaButti K."/>
            <person name="Riley R."/>
            <person name="Lipzen A."/>
            <person name="Clum A."/>
            <person name="Drula E."/>
            <person name="Henrissat B."/>
            <person name="Kohler A."/>
            <person name="Grigoriev I.V."/>
            <person name="Martin F.M."/>
            <person name="Hacquard S."/>
        </authorList>
    </citation>
    <scope>NUCLEOTIDE SEQUENCE</scope>
    <source>
        <strain evidence="2">MPI-SDFR-AT-0117</strain>
    </source>
</reference>
<keyword evidence="1" id="KW-0732">Signal</keyword>
<keyword evidence="3" id="KW-1185">Reference proteome</keyword>
<dbReference type="Proteomes" id="UP000770015">
    <property type="component" value="Unassembled WGS sequence"/>
</dbReference>
<comment type="caution">
    <text evidence="2">The sequence shown here is derived from an EMBL/GenBank/DDBJ whole genome shotgun (WGS) entry which is preliminary data.</text>
</comment>
<accession>A0A9P9AD01</accession>
<evidence type="ECO:0000256" key="1">
    <source>
        <dbReference type="SAM" id="SignalP"/>
    </source>
</evidence>
<feature type="signal peptide" evidence="1">
    <location>
        <begin position="1"/>
        <end position="16"/>
    </location>
</feature>